<gene>
    <name evidence="2" type="ORF">THIOM_005368</name>
</gene>
<evidence type="ECO:0000313" key="2">
    <source>
        <dbReference type="EMBL" id="OAD19022.1"/>
    </source>
</evidence>
<keyword evidence="3" id="KW-1185">Reference proteome</keyword>
<keyword evidence="1" id="KW-1133">Transmembrane helix</keyword>
<accession>A0A176RTD7</accession>
<keyword evidence="1" id="KW-0472">Membrane</keyword>
<evidence type="ECO:0000256" key="1">
    <source>
        <dbReference type="SAM" id="Phobius"/>
    </source>
</evidence>
<sequence length="543" mass="61787">MQRRPRFFRLFQKIGVQDLSWTSKINLGRLFFVFMRRTIMRPLHPPLKVIENKLFMPSDALLLRWAADDPSLSQETVKDLENNSVARELHADLKNQSDSAKVIEDKESESAPLPSFLSELIDQRIAAREHYADVSVPSPGQILRIDQIVGPKGPIDWDLPGPLAVLISEPTETKNVWYGWMVASETDYASHWDMLLEPEDQPFDPLASMIQIWNPVHIYIPSNAPVLATLQPKRLQAVRALAVEFATGDDPDISLSQPGHIAPRATFENFSILTGSPISGDDDPRQHYQVLYHRAADVLRKVAPSVIYDQVPAPKHKNKKMPAPSWMDDIIQKTKDFFQIPWGAAIPAAMAFVLVVSFVTYIFWPLNPIDKTYETIVAQKTDEMAQEWRDFRFIWEGDARNSFAFSPTGQSTPATNAFSAGLLTARESLLENQDFVLPAPLKGNWSKTEWAPYFELGRWTFLLWTASQFDRQPTFWDDQREIFAQLKKDFVKRTENDAKNVVSQLEEKVQPFLVKLPSADDPKIYDDLGFGLEEMMSILGGEA</sequence>
<comment type="caution">
    <text evidence="2">The sequence shown here is derived from an EMBL/GenBank/DDBJ whole genome shotgun (WGS) entry which is preliminary data.</text>
</comment>
<reference evidence="2 3" key="1">
    <citation type="submission" date="2016-05" db="EMBL/GenBank/DDBJ databases">
        <title>Single-cell genome of chain-forming Candidatus Thiomargarita nelsonii and comparison to other large sulfur-oxidizing bacteria.</title>
        <authorList>
            <person name="Winkel M."/>
            <person name="Salman V."/>
            <person name="Woyke T."/>
            <person name="Schulz-Vogt H."/>
            <person name="Richter M."/>
            <person name="Flood B."/>
            <person name="Bailey J."/>
            <person name="Amann R."/>
            <person name="Mussmann M."/>
        </authorList>
    </citation>
    <scope>NUCLEOTIDE SEQUENCE [LARGE SCALE GENOMIC DNA]</scope>
    <source>
        <strain evidence="2 3">THI036</strain>
    </source>
</reference>
<name>A0A176RTD7_9GAMM</name>
<evidence type="ECO:0000313" key="3">
    <source>
        <dbReference type="Proteomes" id="UP000076962"/>
    </source>
</evidence>
<dbReference type="EMBL" id="LUTY01002981">
    <property type="protein sequence ID" value="OAD19022.1"/>
    <property type="molecule type" value="Genomic_DNA"/>
</dbReference>
<feature type="transmembrane region" description="Helical" evidence="1">
    <location>
        <begin position="342"/>
        <end position="364"/>
    </location>
</feature>
<protein>
    <submittedName>
        <fullName evidence="2">Uncharacterized protein</fullName>
    </submittedName>
</protein>
<organism evidence="2 3">
    <name type="scientific">Candidatus Thiomargarita nelsonii</name>
    <dbReference type="NCBI Taxonomy" id="1003181"/>
    <lineage>
        <taxon>Bacteria</taxon>
        <taxon>Pseudomonadati</taxon>
        <taxon>Pseudomonadota</taxon>
        <taxon>Gammaproteobacteria</taxon>
        <taxon>Thiotrichales</taxon>
        <taxon>Thiotrichaceae</taxon>
        <taxon>Thiomargarita</taxon>
    </lineage>
</organism>
<proteinExistence type="predicted"/>
<keyword evidence="1" id="KW-0812">Transmembrane</keyword>
<dbReference type="AlphaFoldDB" id="A0A176RTD7"/>
<dbReference type="Proteomes" id="UP000076962">
    <property type="component" value="Unassembled WGS sequence"/>
</dbReference>